<dbReference type="OrthoDB" id="1365775at2"/>
<dbReference type="RefSeq" id="WP_081709389.1">
    <property type="nucleotide sequence ID" value="NZ_AVBI01000019.1"/>
</dbReference>
<dbReference type="AlphaFoldDB" id="A0A562M1Q2"/>
<accession>A0A562M1Q2</accession>
<evidence type="ECO:0000313" key="1">
    <source>
        <dbReference type="EMBL" id="TWI13718.1"/>
    </source>
</evidence>
<gene>
    <name evidence="1" type="ORF">IP98_00864</name>
</gene>
<name>A0A562M1Q2_9FLAO</name>
<dbReference type="Pfam" id="PF10677">
    <property type="entry name" value="DUF2490"/>
    <property type="match status" value="1"/>
</dbReference>
<dbReference type="SUPFAM" id="SSF56925">
    <property type="entry name" value="OMPA-like"/>
    <property type="match status" value="1"/>
</dbReference>
<dbReference type="InterPro" id="IPR011250">
    <property type="entry name" value="OMP/PagP_B-barrel"/>
</dbReference>
<sequence>MQKKANTFYQPQMIMIKKRHFFLLFVFMFAYEGISQNYTDFQGRFIPSINYRINKKWKIAGEYRYSLQKDLQEFRSSAGQLQLQYDINKKFSIETGYRFTTSFKEDNHRLFAALKYDYKFSDFTLFSGIKYQFSTGSFDSRYMNYYKEPRQMLREKIGLDYNIPKSKASVYTSAEIFLKLADDDPIKFNRMRYTVGGDYKLKYGNAFGLSLFYDDKVNPRKNDRFVLETKYSLSVDDLMKKIKKNKEKKAEE</sequence>
<comment type="caution">
    <text evidence="1">The sequence shown here is derived from an EMBL/GenBank/DDBJ whole genome shotgun (WGS) entry which is preliminary data.</text>
</comment>
<dbReference type="EMBL" id="VLKQ01000003">
    <property type="protein sequence ID" value="TWI13718.1"/>
    <property type="molecule type" value="Genomic_DNA"/>
</dbReference>
<protein>
    <submittedName>
        <fullName evidence="1">Uncharacterized protein DUF2490</fullName>
    </submittedName>
</protein>
<proteinExistence type="predicted"/>
<dbReference type="Proteomes" id="UP000319848">
    <property type="component" value="Unassembled WGS sequence"/>
</dbReference>
<dbReference type="InterPro" id="IPR019619">
    <property type="entry name" value="DUF2490"/>
</dbReference>
<keyword evidence="2" id="KW-1185">Reference proteome</keyword>
<organism evidence="1 2">
    <name type="scientific">Flavobacterium cauense R2A-7</name>
    <dbReference type="NCBI Taxonomy" id="1341154"/>
    <lineage>
        <taxon>Bacteria</taxon>
        <taxon>Pseudomonadati</taxon>
        <taxon>Bacteroidota</taxon>
        <taxon>Flavobacteriia</taxon>
        <taxon>Flavobacteriales</taxon>
        <taxon>Flavobacteriaceae</taxon>
        <taxon>Flavobacterium</taxon>
    </lineage>
</organism>
<reference evidence="1 2" key="1">
    <citation type="journal article" date="2015" name="Stand. Genomic Sci.">
        <title>Genomic Encyclopedia of Bacterial and Archaeal Type Strains, Phase III: the genomes of soil and plant-associated and newly described type strains.</title>
        <authorList>
            <person name="Whitman W.B."/>
            <person name="Woyke T."/>
            <person name="Klenk H.P."/>
            <person name="Zhou Y."/>
            <person name="Lilburn T.G."/>
            <person name="Beck B.J."/>
            <person name="De Vos P."/>
            <person name="Vandamme P."/>
            <person name="Eisen J.A."/>
            <person name="Garrity G."/>
            <person name="Hugenholtz P."/>
            <person name="Kyrpides N.C."/>
        </authorList>
    </citation>
    <scope>NUCLEOTIDE SEQUENCE [LARGE SCALE GENOMIC DNA]</scope>
    <source>
        <strain evidence="1 2">CGMCC 1.7270</strain>
    </source>
</reference>
<evidence type="ECO:0000313" key="2">
    <source>
        <dbReference type="Proteomes" id="UP000319848"/>
    </source>
</evidence>